<feature type="non-terminal residue" evidence="1">
    <location>
        <position position="1"/>
    </location>
</feature>
<evidence type="ECO:0000313" key="1">
    <source>
        <dbReference type="EMBL" id="CAG7825362.1"/>
    </source>
</evidence>
<evidence type="ECO:0000313" key="2">
    <source>
        <dbReference type="Proteomes" id="UP000708208"/>
    </source>
</evidence>
<keyword evidence="2" id="KW-1185">Reference proteome</keyword>
<reference evidence="1" key="1">
    <citation type="submission" date="2021-06" db="EMBL/GenBank/DDBJ databases">
        <authorList>
            <person name="Hodson N. C."/>
            <person name="Mongue J. A."/>
            <person name="Jaron S. K."/>
        </authorList>
    </citation>
    <scope>NUCLEOTIDE SEQUENCE</scope>
</reference>
<dbReference type="AlphaFoldDB" id="A0A8J2KXU2"/>
<accession>A0A8J2KXU2</accession>
<sequence>MQNFEILLHWFFRIDQSLAIADTKCSSRTVVDWWTFAREVCHVALKNQRQA</sequence>
<dbReference type="EMBL" id="CAJVCH010535951">
    <property type="protein sequence ID" value="CAG7825362.1"/>
    <property type="molecule type" value="Genomic_DNA"/>
</dbReference>
<comment type="caution">
    <text evidence="1">The sequence shown here is derived from an EMBL/GenBank/DDBJ whole genome shotgun (WGS) entry which is preliminary data.</text>
</comment>
<dbReference type="Proteomes" id="UP000708208">
    <property type="component" value="Unassembled WGS sequence"/>
</dbReference>
<proteinExistence type="predicted"/>
<gene>
    <name evidence="1" type="ORF">AFUS01_LOCUS35476</name>
</gene>
<protein>
    <submittedName>
        <fullName evidence="1">Uncharacterized protein</fullName>
    </submittedName>
</protein>
<organism evidence="1 2">
    <name type="scientific">Allacma fusca</name>
    <dbReference type="NCBI Taxonomy" id="39272"/>
    <lineage>
        <taxon>Eukaryota</taxon>
        <taxon>Metazoa</taxon>
        <taxon>Ecdysozoa</taxon>
        <taxon>Arthropoda</taxon>
        <taxon>Hexapoda</taxon>
        <taxon>Collembola</taxon>
        <taxon>Symphypleona</taxon>
        <taxon>Sminthuridae</taxon>
        <taxon>Allacma</taxon>
    </lineage>
</organism>
<name>A0A8J2KXU2_9HEXA</name>